<dbReference type="EMBL" id="QKWP01004682">
    <property type="protein sequence ID" value="RIB00259.1"/>
    <property type="molecule type" value="Genomic_DNA"/>
</dbReference>
<dbReference type="EMBL" id="QKWP01000590">
    <property type="protein sequence ID" value="RIB17692.1"/>
    <property type="molecule type" value="Genomic_DNA"/>
</dbReference>
<reference evidence="4 5" key="1">
    <citation type="submission" date="2018-06" db="EMBL/GenBank/DDBJ databases">
        <title>Comparative genomics reveals the genomic features of Rhizophagus irregularis, R. cerebriforme, R. diaphanum and Gigaspora rosea, and their symbiotic lifestyle signature.</title>
        <authorList>
            <person name="Morin E."/>
            <person name="San Clemente H."/>
            <person name="Chen E.C.H."/>
            <person name="De La Providencia I."/>
            <person name="Hainaut M."/>
            <person name="Kuo A."/>
            <person name="Kohler A."/>
            <person name="Murat C."/>
            <person name="Tang N."/>
            <person name="Roy S."/>
            <person name="Loubradou J."/>
            <person name="Henrissat B."/>
            <person name="Grigoriev I.V."/>
            <person name="Corradi N."/>
            <person name="Roux C."/>
            <person name="Martin F.M."/>
        </authorList>
    </citation>
    <scope>NUCLEOTIDE SEQUENCE [LARGE SCALE GENOMIC DNA]</scope>
    <source>
        <strain evidence="4 5">DAOM 194757</strain>
    </source>
</reference>
<gene>
    <name evidence="3" type="ORF">C2G38_1994534</name>
    <name evidence="4" type="ORF">C2G38_2312816</name>
</gene>
<feature type="domain" description="SWIM-type" evidence="2">
    <location>
        <begin position="138"/>
        <end position="171"/>
    </location>
</feature>
<accession>A0A397V6L9</accession>
<keyword evidence="1" id="KW-0479">Metal-binding</keyword>
<dbReference type="PROSITE" id="PS50966">
    <property type="entry name" value="ZF_SWIM"/>
    <property type="match status" value="1"/>
</dbReference>
<dbReference type="InterPro" id="IPR007527">
    <property type="entry name" value="Znf_SWIM"/>
</dbReference>
<keyword evidence="5" id="KW-1185">Reference proteome</keyword>
<keyword evidence="1" id="KW-0862">Zinc</keyword>
<evidence type="ECO:0000259" key="2">
    <source>
        <dbReference type="PROSITE" id="PS50966"/>
    </source>
</evidence>
<evidence type="ECO:0000256" key="1">
    <source>
        <dbReference type="PROSITE-ProRule" id="PRU00325"/>
    </source>
</evidence>
<sequence>MQYYLPNQIHEVAVREIYTYCKDNDLKWVWSYLWVEWYSSSKWPTWARSAKKEISVLKTTMIVESHWRLIKHNYINKFNKPRVDLLVWILVERLLPRYIIKMQDLESNSKTRTIASWRPVFKRDWKTCAKKALGSNSYATDSKTWTCSCQAYLDSRFLLCKHLVQSVCPIKPNFFNEVKRYRSPPFWRHKDLIPLVQGLGPVEVDETYELEDELNTNMSVENEFNDETDKDPVEQLNNETDDELVEALQEYEGENEDFFEEFSETWEEVNNRVTEKLQKWTDLLKSQEQYKDPRFLVVAEEAMNGIEKMLAKYEALKNRKKLPRMWKDCDKQTMFYKF</sequence>
<dbReference type="STRING" id="44941.A0A397V6L9"/>
<dbReference type="GO" id="GO:0008270">
    <property type="term" value="F:zinc ion binding"/>
    <property type="evidence" value="ECO:0007669"/>
    <property type="project" value="UniProtKB-KW"/>
</dbReference>
<dbReference type="Proteomes" id="UP000266673">
    <property type="component" value="Unassembled WGS sequence"/>
</dbReference>
<dbReference type="AlphaFoldDB" id="A0A397V6L9"/>
<proteinExistence type="predicted"/>
<comment type="caution">
    <text evidence="4">The sequence shown here is derived from an EMBL/GenBank/DDBJ whole genome shotgun (WGS) entry which is preliminary data.</text>
</comment>
<organism evidence="4 5">
    <name type="scientific">Gigaspora rosea</name>
    <dbReference type="NCBI Taxonomy" id="44941"/>
    <lineage>
        <taxon>Eukaryota</taxon>
        <taxon>Fungi</taxon>
        <taxon>Fungi incertae sedis</taxon>
        <taxon>Mucoromycota</taxon>
        <taxon>Glomeromycotina</taxon>
        <taxon>Glomeromycetes</taxon>
        <taxon>Diversisporales</taxon>
        <taxon>Gigasporaceae</taxon>
        <taxon>Gigaspora</taxon>
    </lineage>
</organism>
<name>A0A397V6L9_9GLOM</name>
<protein>
    <recommendedName>
        <fullName evidence="2">SWIM-type domain-containing protein</fullName>
    </recommendedName>
</protein>
<dbReference type="OrthoDB" id="2661395at2759"/>
<evidence type="ECO:0000313" key="3">
    <source>
        <dbReference type="EMBL" id="RIB00259.1"/>
    </source>
</evidence>
<evidence type="ECO:0000313" key="5">
    <source>
        <dbReference type="Proteomes" id="UP000266673"/>
    </source>
</evidence>
<keyword evidence="1" id="KW-0863">Zinc-finger</keyword>
<evidence type="ECO:0000313" key="4">
    <source>
        <dbReference type="EMBL" id="RIB17692.1"/>
    </source>
</evidence>